<organism evidence="1 2">
    <name type="scientific">Ideonella dechloratans</name>
    <dbReference type="NCBI Taxonomy" id="36863"/>
    <lineage>
        <taxon>Bacteria</taxon>
        <taxon>Pseudomonadati</taxon>
        <taxon>Pseudomonadota</taxon>
        <taxon>Betaproteobacteria</taxon>
        <taxon>Burkholderiales</taxon>
        <taxon>Sphaerotilaceae</taxon>
        <taxon>Ideonella</taxon>
    </lineage>
</organism>
<dbReference type="EMBL" id="VZPB01000004">
    <property type="protein sequence ID" value="KAB0584799.1"/>
    <property type="molecule type" value="Genomic_DNA"/>
</dbReference>
<sequence length="206" mass="22758">MEDWKMWALWAALGFNLVAGAWNLAAAIRYRRKEARLDRGAWGARPLLPSDKAEVLRPGDTVLMLPSLDGMPADQQTAMAGSIKAMAESAKARGIEFMVVPDREQKAIVVSRGRTSGAASALGGSEWDEFFRVWRENQSRDETLTAAAYQQQQRLQSLHRSLREKVLPLSHLQVVGLDAQGLLADLDVLEATIQEIAEGPYSQGDR</sequence>
<dbReference type="Proteomes" id="UP000430120">
    <property type="component" value="Unassembled WGS sequence"/>
</dbReference>
<comment type="caution">
    <text evidence="1">The sequence shown here is derived from an EMBL/GenBank/DDBJ whole genome shotgun (WGS) entry which is preliminary data.</text>
</comment>
<dbReference type="RefSeq" id="WP_151122423.1">
    <property type="nucleotide sequence ID" value="NZ_CP088082.1"/>
</dbReference>
<accession>A0A643FHN8</accession>
<keyword evidence="2" id="KW-1185">Reference proteome</keyword>
<proteinExistence type="predicted"/>
<dbReference type="OrthoDB" id="9857824at2"/>
<name>A0A643FHN8_IDEDE</name>
<reference evidence="1 2" key="1">
    <citation type="submission" date="2019-09" db="EMBL/GenBank/DDBJ databases">
        <title>Draft genome sequences of 48 bacterial type strains from the CCUG.</title>
        <authorList>
            <person name="Tunovic T."/>
            <person name="Pineiro-Iglesias B."/>
            <person name="Unosson C."/>
            <person name="Inganas E."/>
            <person name="Ohlen M."/>
            <person name="Cardew S."/>
            <person name="Jensie-Markopoulos S."/>
            <person name="Salva-Serra F."/>
            <person name="Jaen-Luchoro D."/>
            <person name="Karlsson R."/>
            <person name="Svensson-Stadler L."/>
            <person name="Chun J."/>
            <person name="Moore E."/>
        </authorList>
    </citation>
    <scope>NUCLEOTIDE SEQUENCE [LARGE SCALE GENOMIC DNA]</scope>
    <source>
        <strain evidence="1 2">CCUG 30977</strain>
    </source>
</reference>
<evidence type="ECO:0000313" key="2">
    <source>
        <dbReference type="Proteomes" id="UP000430120"/>
    </source>
</evidence>
<gene>
    <name evidence="1" type="ORF">F7Q92_02975</name>
</gene>
<evidence type="ECO:0000313" key="1">
    <source>
        <dbReference type="EMBL" id="KAB0584799.1"/>
    </source>
</evidence>
<dbReference type="AlphaFoldDB" id="A0A643FHN8"/>
<protein>
    <submittedName>
        <fullName evidence="1">Uncharacterized protein</fullName>
    </submittedName>
</protein>